<reference evidence="1 2" key="1">
    <citation type="journal article" date="2023" name="Hortic Res">
        <title>The complete reference genome for grapevine (Vitis vinifera L.) genetics and breeding.</title>
        <authorList>
            <person name="Shi X."/>
            <person name="Cao S."/>
            <person name="Wang X."/>
            <person name="Huang S."/>
            <person name="Wang Y."/>
            <person name="Liu Z."/>
            <person name="Liu W."/>
            <person name="Leng X."/>
            <person name="Peng Y."/>
            <person name="Wang N."/>
            <person name="Wang Y."/>
            <person name="Ma Z."/>
            <person name="Xu X."/>
            <person name="Zhang F."/>
            <person name="Xue H."/>
            <person name="Zhong H."/>
            <person name="Wang Y."/>
            <person name="Zhang K."/>
            <person name="Velt A."/>
            <person name="Avia K."/>
            <person name="Holtgrawe D."/>
            <person name="Grimplet J."/>
            <person name="Matus J.T."/>
            <person name="Ware D."/>
            <person name="Wu X."/>
            <person name="Wang H."/>
            <person name="Liu C."/>
            <person name="Fang Y."/>
            <person name="Rustenholz C."/>
            <person name="Cheng Z."/>
            <person name="Xiao H."/>
            <person name="Zhou Y."/>
        </authorList>
    </citation>
    <scope>NUCLEOTIDE SEQUENCE [LARGE SCALE GENOMIC DNA]</scope>
    <source>
        <strain evidence="2">cv. Pinot noir / PN40024</strain>
        <tissue evidence="1">Leaf</tissue>
    </source>
</reference>
<proteinExistence type="predicted"/>
<dbReference type="PANTHER" id="PTHR13109">
    <property type="entry name" value="NEUROCHONDRIN"/>
    <property type="match status" value="1"/>
</dbReference>
<evidence type="ECO:0000313" key="2">
    <source>
        <dbReference type="Proteomes" id="UP001227230"/>
    </source>
</evidence>
<evidence type="ECO:0000313" key="1">
    <source>
        <dbReference type="EMBL" id="WJZ85329.1"/>
    </source>
</evidence>
<keyword evidence="2" id="KW-1185">Reference proteome</keyword>
<organism evidence="1 2">
    <name type="scientific">Vitis vinifera</name>
    <name type="common">Grape</name>
    <dbReference type="NCBI Taxonomy" id="29760"/>
    <lineage>
        <taxon>Eukaryota</taxon>
        <taxon>Viridiplantae</taxon>
        <taxon>Streptophyta</taxon>
        <taxon>Embryophyta</taxon>
        <taxon>Tracheophyta</taxon>
        <taxon>Spermatophyta</taxon>
        <taxon>Magnoliopsida</taxon>
        <taxon>eudicotyledons</taxon>
        <taxon>Gunneridae</taxon>
        <taxon>Pentapetalae</taxon>
        <taxon>rosids</taxon>
        <taxon>Vitales</taxon>
        <taxon>Vitaceae</taxon>
        <taxon>Viteae</taxon>
        <taxon>Vitis</taxon>
    </lineage>
</organism>
<protein>
    <recommendedName>
        <fullName evidence="3">Neurochondrin</fullName>
    </recommendedName>
</protein>
<dbReference type="InterPro" id="IPR016024">
    <property type="entry name" value="ARM-type_fold"/>
</dbReference>
<dbReference type="EMBL" id="CP126651">
    <property type="protein sequence ID" value="WJZ85329.1"/>
    <property type="molecule type" value="Genomic_DNA"/>
</dbReference>
<name>A0ABY9BS52_VITVI</name>
<dbReference type="Proteomes" id="UP001227230">
    <property type="component" value="Chromosome 4"/>
</dbReference>
<dbReference type="Pfam" id="PF05536">
    <property type="entry name" value="Neurochondrin"/>
    <property type="match status" value="1"/>
</dbReference>
<gene>
    <name evidence="1" type="ORF">VitviT2T_004873</name>
</gene>
<dbReference type="SUPFAM" id="SSF48371">
    <property type="entry name" value="ARM repeat"/>
    <property type="match status" value="1"/>
</dbReference>
<accession>A0ABY9BS52</accession>
<dbReference type="PANTHER" id="PTHR13109:SF7">
    <property type="entry name" value="NEUROCHONDRIN"/>
    <property type="match status" value="1"/>
</dbReference>
<dbReference type="InterPro" id="IPR008709">
    <property type="entry name" value="Neurochondrin"/>
</dbReference>
<sequence length="665" mass="73361">MEQSPSLEDCLKLLKGERDEQRLAGLLLVTKFCKGDDNAALRRVYNAVGIGFLDRLLRTGMGKGTISSSGGDNRDAYLQLSVTVLAAFCRVPEIASSEDMVLKIPLILEILSKQSGSHVVEECYEFLFLVSTSCEDGVSALYKSGGLRVLASQMSTLADGSHSQALAMKLVQLMLSTVSLDIINNEYSSELSMMVAVIAREFAVLHDALKFEALHLLSAILSSKYSAPVHDTLRIMSNDIWSTYVRVGIVAILQNRVAPAEKLQALILAESVISILGERWLLGQMNLPDAKDSVPADRCLLLVLESSRVEVAVLLNELAYLKYETSNNSSSNAEIISLKQRNLAIAFSLVEKTIKLISNVVEDEVNPIDENTLSKVISGLNETVGVVLEYLQDAKDHGQKKGDDLLASVRLIGSYLAETPLACREKVRELLEFMLSIEGEDEPRPFFSICFLLPMLCQITMEIEGCKILVSCGGQKAVVECLIKLIGPNGCMIEDKGCIFLACDTILNLLLKRDQIKFRLDESTSVHLLKALAYWTEETDEPSIVMMASSICALIFDHTSEQALLNHPNIDHSTIASLSQLIVRSLATCAQNMGDDMKSDLDLLDIVTAGYSRWSHRLGAWNHHTVPAVALSSPLCMFEWVKRNLCILFHIQEQSAIWMSAVRKQ</sequence>
<evidence type="ECO:0008006" key="3">
    <source>
        <dbReference type="Google" id="ProtNLM"/>
    </source>
</evidence>